<keyword evidence="1" id="KW-0963">Cytoplasm</keyword>
<evidence type="ECO:0000313" key="2">
    <source>
        <dbReference type="EMBL" id="EFQ54289.1"/>
    </source>
</evidence>
<dbReference type="Proteomes" id="UP000003812">
    <property type="component" value="Unassembled WGS sequence"/>
</dbReference>
<gene>
    <name evidence="2" type="ORF">HMPREF9626_0547</name>
</gene>
<organism evidence="2 3">
    <name type="scientific">Streptococcus parasanguinis F0405</name>
    <dbReference type="NCBI Taxonomy" id="905067"/>
    <lineage>
        <taxon>Bacteria</taxon>
        <taxon>Bacillati</taxon>
        <taxon>Bacillota</taxon>
        <taxon>Bacilli</taxon>
        <taxon>Lactobacillales</taxon>
        <taxon>Streptococcaceae</taxon>
        <taxon>Streptococcus</taxon>
    </lineage>
</organism>
<dbReference type="NCBIfam" id="NF002631">
    <property type="entry name" value="PRK02302.1"/>
    <property type="match status" value="1"/>
</dbReference>
<dbReference type="PIRSF" id="PIRSF031653">
    <property type="entry name" value="UCP031653"/>
    <property type="match status" value="1"/>
</dbReference>
<protein>
    <submittedName>
        <fullName evidence="2">Uncharacterized protein</fullName>
    </submittedName>
</protein>
<dbReference type="Pfam" id="PF09902">
    <property type="entry name" value="DUF2129"/>
    <property type="match status" value="1"/>
</dbReference>
<dbReference type="AlphaFoldDB" id="E3CG98"/>
<evidence type="ECO:0000313" key="3">
    <source>
        <dbReference type="Proteomes" id="UP000003812"/>
    </source>
</evidence>
<sequence length="94" mass="11002">MTMFEKQERTGLIVKLYYNRDGKKLQSVGDVLYHSKKCRYVQLYVDSDKADQVMEDLKKERYVKKVLPCHLKDLDTDFVGSLQRLEIPSVVTEG</sequence>
<accession>E3CG98</accession>
<evidence type="ECO:0000256" key="1">
    <source>
        <dbReference type="ARBA" id="ARBA00022490"/>
    </source>
</evidence>
<dbReference type="InterPro" id="IPR016979">
    <property type="entry name" value="DUF2129"/>
</dbReference>
<proteinExistence type="predicted"/>
<dbReference type="EMBL" id="AEKM01000016">
    <property type="protein sequence ID" value="EFQ54289.1"/>
    <property type="molecule type" value="Genomic_DNA"/>
</dbReference>
<comment type="caution">
    <text evidence="2">The sequence shown here is derived from an EMBL/GenBank/DDBJ whole genome shotgun (WGS) entry which is preliminary data.</text>
</comment>
<reference evidence="2 3" key="1">
    <citation type="submission" date="2010-10" db="EMBL/GenBank/DDBJ databases">
        <authorList>
            <person name="Durkin A.S."/>
            <person name="Madupu R."/>
            <person name="Torralba M."/>
            <person name="Gillis M."/>
            <person name="Methe B."/>
            <person name="Sutton G."/>
            <person name="Nelson K.E."/>
        </authorList>
    </citation>
    <scope>NUCLEOTIDE SEQUENCE [LARGE SCALE GENOMIC DNA]</scope>
    <source>
        <strain evidence="2 3">F0405</strain>
    </source>
</reference>
<name>E3CG98_STRPA</name>